<protein>
    <submittedName>
        <fullName evidence="1">Uncharacterized protein</fullName>
    </submittedName>
</protein>
<reference evidence="1 2" key="1">
    <citation type="submission" date="2016-10" db="EMBL/GenBank/DDBJ databases">
        <authorList>
            <person name="Varghese N."/>
            <person name="Submissions S."/>
        </authorList>
    </citation>
    <scope>NUCLEOTIDE SEQUENCE [LARGE SCALE GENOMIC DNA]</scope>
    <source>
        <strain evidence="1 2">DSM 17833</strain>
    </source>
</reference>
<sequence length="75" mass="8402">MPQRHMIANTLALMHQNQLALGESIQFISAWCQHQGLNELTLGLQPHMALLTRNALQINGRLQDLLECLPASEQS</sequence>
<dbReference type="AlphaFoldDB" id="A0AB37ZA15"/>
<accession>A0AB37ZA15</accession>
<dbReference type="RefSeq" id="WP_090253901.1">
    <property type="nucleotide sequence ID" value="NZ_FMTL01000002.1"/>
</dbReference>
<gene>
    <name evidence="1" type="ORF">SAMN05216370_3051</name>
</gene>
<comment type="caution">
    <text evidence="1">The sequence shown here is derived from an EMBL/GenBank/DDBJ whole genome shotgun (WGS) entry which is preliminary data.</text>
</comment>
<proteinExistence type="predicted"/>
<dbReference type="EMBL" id="FMTL01000002">
    <property type="protein sequence ID" value="SCW71248.1"/>
    <property type="molecule type" value="Genomic_DNA"/>
</dbReference>
<dbReference type="Proteomes" id="UP000242418">
    <property type="component" value="Unassembled WGS sequence"/>
</dbReference>
<name>A0AB37ZA15_9PSED</name>
<keyword evidence="2" id="KW-1185">Reference proteome</keyword>
<organism evidence="1 2">
    <name type="scientific">Pseudomonas peli</name>
    <dbReference type="NCBI Taxonomy" id="592361"/>
    <lineage>
        <taxon>Bacteria</taxon>
        <taxon>Pseudomonadati</taxon>
        <taxon>Pseudomonadota</taxon>
        <taxon>Gammaproteobacteria</taxon>
        <taxon>Pseudomonadales</taxon>
        <taxon>Pseudomonadaceae</taxon>
        <taxon>Pseudomonas</taxon>
    </lineage>
</organism>
<evidence type="ECO:0000313" key="2">
    <source>
        <dbReference type="Proteomes" id="UP000242418"/>
    </source>
</evidence>
<evidence type="ECO:0000313" key="1">
    <source>
        <dbReference type="EMBL" id="SCW71248.1"/>
    </source>
</evidence>